<keyword evidence="2" id="KW-0677">Repeat</keyword>
<evidence type="ECO:0000256" key="5">
    <source>
        <dbReference type="PROSITE-ProRule" id="PRU00546"/>
    </source>
</evidence>
<dbReference type="SUPFAM" id="SSF46565">
    <property type="entry name" value="Chaperone J-domain"/>
    <property type="match status" value="1"/>
</dbReference>
<dbReference type="HAMAP" id="MF_01152">
    <property type="entry name" value="DnaJ"/>
    <property type="match status" value="1"/>
</dbReference>
<feature type="zinc finger region" description="CR-type" evidence="5">
    <location>
        <begin position="123"/>
        <end position="206"/>
    </location>
</feature>
<dbReference type="Gene3D" id="2.60.260.20">
    <property type="entry name" value="Urease metallochaperone UreE, N-terminal domain"/>
    <property type="match status" value="2"/>
</dbReference>
<dbReference type="Gene3D" id="1.10.287.110">
    <property type="entry name" value="DnaJ domain"/>
    <property type="match status" value="1"/>
</dbReference>
<dbReference type="GO" id="GO:0006457">
    <property type="term" value="P:protein folding"/>
    <property type="evidence" value="ECO:0007669"/>
    <property type="project" value="InterPro"/>
</dbReference>
<dbReference type="SMART" id="SM00271">
    <property type="entry name" value="DnaJ"/>
    <property type="match status" value="1"/>
</dbReference>
<dbReference type="SUPFAM" id="SSF57938">
    <property type="entry name" value="DnaJ/Hsp40 cysteine-rich domain"/>
    <property type="match status" value="1"/>
</dbReference>
<dbReference type="InterPro" id="IPR036869">
    <property type="entry name" value="J_dom_sf"/>
</dbReference>
<evidence type="ECO:0000256" key="6">
    <source>
        <dbReference type="SAM" id="MobiDB-lite"/>
    </source>
</evidence>
<dbReference type="Proteomes" id="UP001153365">
    <property type="component" value="Unassembled WGS sequence"/>
</dbReference>
<keyword evidence="1 5" id="KW-0479">Metal-binding</keyword>
<dbReference type="GO" id="GO:0030544">
    <property type="term" value="F:Hsp70 protein binding"/>
    <property type="evidence" value="ECO:0007669"/>
    <property type="project" value="InterPro"/>
</dbReference>
<feature type="region of interest" description="Disordered" evidence="6">
    <location>
        <begin position="364"/>
        <end position="398"/>
    </location>
</feature>
<dbReference type="PROSITE" id="PS50076">
    <property type="entry name" value="DNAJ_2"/>
    <property type="match status" value="1"/>
</dbReference>
<organism evidence="9 10">
    <name type="scientific">Phakopsora pachyrhizi</name>
    <name type="common">Asian soybean rust disease fungus</name>
    <dbReference type="NCBI Taxonomy" id="170000"/>
    <lineage>
        <taxon>Eukaryota</taxon>
        <taxon>Fungi</taxon>
        <taxon>Dikarya</taxon>
        <taxon>Basidiomycota</taxon>
        <taxon>Pucciniomycotina</taxon>
        <taxon>Pucciniomycetes</taxon>
        <taxon>Pucciniales</taxon>
        <taxon>Phakopsoraceae</taxon>
        <taxon>Phakopsora</taxon>
    </lineage>
</organism>
<evidence type="ECO:0000259" key="7">
    <source>
        <dbReference type="PROSITE" id="PS50076"/>
    </source>
</evidence>
<dbReference type="GO" id="GO:0051082">
    <property type="term" value="F:unfolded protein binding"/>
    <property type="evidence" value="ECO:0007669"/>
    <property type="project" value="InterPro"/>
</dbReference>
<dbReference type="InterPro" id="IPR008971">
    <property type="entry name" value="HSP40/DnaJ_pept-bd"/>
</dbReference>
<evidence type="ECO:0000259" key="8">
    <source>
        <dbReference type="PROSITE" id="PS51188"/>
    </source>
</evidence>
<dbReference type="CDD" id="cd06257">
    <property type="entry name" value="DnaJ"/>
    <property type="match status" value="1"/>
</dbReference>
<dbReference type="CDD" id="cd10719">
    <property type="entry name" value="DnaJ_zf"/>
    <property type="match status" value="1"/>
</dbReference>
<evidence type="ECO:0000313" key="10">
    <source>
        <dbReference type="Proteomes" id="UP001153365"/>
    </source>
</evidence>
<dbReference type="GO" id="GO:0005524">
    <property type="term" value="F:ATP binding"/>
    <property type="evidence" value="ECO:0007669"/>
    <property type="project" value="InterPro"/>
</dbReference>
<dbReference type="InterPro" id="IPR036410">
    <property type="entry name" value="HSP_DnaJ_Cys-rich_dom_sf"/>
</dbReference>
<accession>A0AAV0B9P3</accession>
<evidence type="ECO:0000256" key="4">
    <source>
        <dbReference type="ARBA" id="ARBA00022833"/>
    </source>
</evidence>
<name>A0AAV0B9P3_PHAPC</name>
<evidence type="ECO:0008006" key="11">
    <source>
        <dbReference type="Google" id="ProtNLM"/>
    </source>
</evidence>
<proteinExistence type="inferred from homology"/>
<dbReference type="Pfam" id="PF01556">
    <property type="entry name" value="DnaJ_C"/>
    <property type="match status" value="1"/>
</dbReference>
<evidence type="ECO:0000256" key="2">
    <source>
        <dbReference type="ARBA" id="ARBA00022737"/>
    </source>
</evidence>
<feature type="compositionally biased region" description="Basic and acidic residues" evidence="6">
    <location>
        <begin position="368"/>
        <end position="378"/>
    </location>
</feature>
<dbReference type="AlphaFoldDB" id="A0AAV0B9P3"/>
<dbReference type="InterPro" id="IPR002939">
    <property type="entry name" value="DnaJ_C"/>
</dbReference>
<dbReference type="GO" id="GO:0009408">
    <property type="term" value="P:response to heat"/>
    <property type="evidence" value="ECO:0007669"/>
    <property type="project" value="InterPro"/>
</dbReference>
<comment type="caution">
    <text evidence="9">The sequence shown here is derived from an EMBL/GenBank/DDBJ whole genome shotgun (WGS) entry which is preliminary data.</text>
</comment>
<dbReference type="PRINTS" id="PR00625">
    <property type="entry name" value="JDOMAIN"/>
</dbReference>
<evidence type="ECO:0000256" key="1">
    <source>
        <dbReference type="ARBA" id="ARBA00022723"/>
    </source>
</evidence>
<dbReference type="InterPro" id="IPR001623">
    <property type="entry name" value="DnaJ_domain"/>
</dbReference>
<dbReference type="Gene3D" id="2.10.230.10">
    <property type="entry name" value="Heat shock protein DnaJ, cysteine-rich domain"/>
    <property type="match status" value="1"/>
</dbReference>
<dbReference type="GO" id="GO:0008270">
    <property type="term" value="F:zinc ion binding"/>
    <property type="evidence" value="ECO:0007669"/>
    <property type="project" value="UniProtKB-KW"/>
</dbReference>
<feature type="domain" description="CR-type" evidence="8">
    <location>
        <begin position="123"/>
        <end position="206"/>
    </location>
</feature>
<dbReference type="PANTHER" id="PTHR43888">
    <property type="entry name" value="DNAJ-LIKE-2, ISOFORM A-RELATED"/>
    <property type="match status" value="1"/>
</dbReference>
<dbReference type="FunFam" id="1.10.287.110:FF:000041">
    <property type="entry name" value="Chaperone protein DNAj, putative"/>
    <property type="match status" value="1"/>
</dbReference>
<dbReference type="EMBL" id="CALTRL010004362">
    <property type="protein sequence ID" value="CAH7682964.1"/>
    <property type="molecule type" value="Genomic_DNA"/>
</dbReference>
<evidence type="ECO:0000256" key="3">
    <source>
        <dbReference type="ARBA" id="ARBA00022771"/>
    </source>
</evidence>
<keyword evidence="4 5" id="KW-0862">Zinc</keyword>
<dbReference type="Pfam" id="PF00684">
    <property type="entry name" value="DnaJ_CXXCXGXG"/>
    <property type="match status" value="1"/>
</dbReference>
<keyword evidence="10" id="KW-1185">Reference proteome</keyword>
<dbReference type="InterPro" id="IPR001305">
    <property type="entry name" value="HSP_DnaJ_Cys-rich_dom"/>
</dbReference>
<gene>
    <name evidence="9" type="ORF">PPACK8108_LOCUS16155</name>
</gene>
<protein>
    <recommendedName>
        <fullName evidence="11">Chaperone regulator</fullName>
    </recommendedName>
</protein>
<keyword evidence="3 5" id="KW-0863">Zinc-finger</keyword>
<dbReference type="FunFam" id="2.60.260.20:FF:000003">
    <property type="entry name" value="DnaJ subfamily A member 2"/>
    <property type="match status" value="1"/>
</dbReference>
<dbReference type="FunFam" id="2.10.230.10:FF:000001">
    <property type="entry name" value="DnaJ subfamily A member 2"/>
    <property type="match status" value="1"/>
</dbReference>
<dbReference type="SUPFAM" id="SSF49493">
    <property type="entry name" value="HSP40/DnaJ peptide-binding domain"/>
    <property type="match status" value="2"/>
</dbReference>
<dbReference type="PROSITE" id="PS51188">
    <property type="entry name" value="ZF_CR"/>
    <property type="match status" value="1"/>
</dbReference>
<dbReference type="InterPro" id="IPR012724">
    <property type="entry name" value="DnaJ"/>
</dbReference>
<dbReference type="Pfam" id="PF00226">
    <property type="entry name" value="DnaJ"/>
    <property type="match status" value="1"/>
</dbReference>
<sequence>MVAETEFYDRLGVSPDADEATLKKAYRKKALQLHPDKNPNGAEEFKAVSEAYDALSSPEKRELYDQYGKKGLEGGGGMGGMDPGDLFSQLFGGAFGSRTRQGPRRGKDLQHRIQVTLEELYVGKTTKIALQKNVICSKCEGRGGKAGAVKSCSTCKGTGVKVVIRQFGPMVQQLQQTCTDCQGAGEIMNPKDRCKTCSGAKVIKERKILDVHVEKGMKDGQVITFRGEADQAPNTTPGDVEIIIEEKPHPVFKRKDDDLIAEVEVELLTALAGGVIPIMHLDSRALLVKINPGEVIEPNATKLVPENGMPSPRFHTLGDLILIIKVIFPTSLPPEAAPALESVLPPRRPLPSWDSSIHVEEVDMLDVSDARTRGRANGDEMDEDDDENHGPNGPHVQW</sequence>
<dbReference type="CDD" id="cd10747">
    <property type="entry name" value="DnaJ_C"/>
    <property type="match status" value="1"/>
</dbReference>
<feature type="domain" description="J" evidence="7">
    <location>
        <begin position="6"/>
        <end position="68"/>
    </location>
</feature>
<reference evidence="9" key="1">
    <citation type="submission" date="2022-06" db="EMBL/GenBank/DDBJ databases">
        <authorList>
            <consortium name="SYNGENTA / RWTH Aachen University"/>
        </authorList>
    </citation>
    <scope>NUCLEOTIDE SEQUENCE</scope>
</reference>
<evidence type="ECO:0000313" key="9">
    <source>
        <dbReference type="EMBL" id="CAH7682964.1"/>
    </source>
</evidence>
<dbReference type="InterPro" id="IPR044713">
    <property type="entry name" value="DNJA1/2-like"/>
</dbReference>